<comment type="caution">
    <text evidence="1">The sequence shown here is derived from an EMBL/GenBank/DDBJ whole genome shotgun (WGS) entry which is preliminary data.</text>
</comment>
<dbReference type="SUPFAM" id="SSF52540">
    <property type="entry name" value="P-loop containing nucleoside triphosphate hydrolases"/>
    <property type="match status" value="1"/>
</dbReference>
<dbReference type="InterPro" id="IPR027417">
    <property type="entry name" value="P-loop_NTPase"/>
</dbReference>
<accession>A0ABQ3KCN6</accession>
<reference evidence="2" key="1">
    <citation type="journal article" date="2019" name="Int. J. Syst. Evol. Microbiol.">
        <title>The Global Catalogue of Microorganisms (GCM) 10K type strain sequencing project: providing services to taxonomists for standard genome sequencing and annotation.</title>
        <authorList>
            <consortium name="The Broad Institute Genomics Platform"/>
            <consortium name="The Broad Institute Genome Sequencing Center for Infectious Disease"/>
            <person name="Wu L."/>
            <person name="Ma J."/>
        </authorList>
    </citation>
    <scope>NUCLEOTIDE SEQUENCE [LARGE SCALE GENOMIC DNA]</scope>
    <source>
        <strain evidence="2">CGMCC 1.18439</strain>
    </source>
</reference>
<proteinExistence type="predicted"/>
<evidence type="ECO:0000313" key="2">
    <source>
        <dbReference type="Proteomes" id="UP000632154"/>
    </source>
</evidence>
<name>A0ABQ3KCN6_9DEIO</name>
<organism evidence="1 2">
    <name type="scientific">Deinococcus piscis</name>
    <dbReference type="NCBI Taxonomy" id="394230"/>
    <lineage>
        <taxon>Bacteria</taxon>
        <taxon>Thermotogati</taxon>
        <taxon>Deinococcota</taxon>
        <taxon>Deinococci</taxon>
        <taxon>Deinococcales</taxon>
        <taxon>Deinococcaceae</taxon>
        <taxon>Deinococcus</taxon>
    </lineage>
</organism>
<keyword evidence="2" id="KW-1185">Reference proteome</keyword>
<evidence type="ECO:0000313" key="1">
    <source>
        <dbReference type="EMBL" id="GHG12875.1"/>
    </source>
</evidence>
<dbReference type="InterPro" id="IPR052922">
    <property type="entry name" value="Cytidylate_Kinase-2"/>
</dbReference>
<dbReference type="Proteomes" id="UP000632154">
    <property type="component" value="Unassembled WGS sequence"/>
</dbReference>
<protein>
    <submittedName>
        <fullName evidence="1">DNA topology modulation protein FlaR</fullName>
    </submittedName>
</protein>
<dbReference type="PANTHER" id="PTHR37816">
    <property type="entry name" value="YALI0E33011P"/>
    <property type="match status" value="1"/>
</dbReference>
<dbReference type="PANTHER" id="PTHR37816:SF1">
    <property type="entry name" value="TOXIN"/>
    <property type="match status" value="1"/>
</dbReference>
<dbReference type="EMBL" id="BNAL01000069">
    <property type="protein sequence ID" value="GHG12875.1"/>
    <property type="molecule type" value="Genomic_DNA"/>
</dbReference>
<sequence>MKRVLVIGSPGAGKSTLAKRLAARTGLPLIHLDDLYWNAGWVRAERGVWLARLAEALAGERWIVDGNYNSTLERRLERADTVILLGLSRELCTARVIWRELSGAHPHMHGLKRRLPTWEFVRYTWRFPAKVPAILDTIAAHRPQRVYVLRSGHEVAESLRALG</sequence>
<gene>
    <name evidence="1" type="ORF">GCM10017783_26020</name>
</gene>
<dbReference type="Gene3D" id="3.40.50.300">
    <property type="entry name" value="P-loop containing nucleotide triphosphate hydrolases"/>
    <property type="match status" value="1"/>
</dbReference>
<dbReference type="RefSeq" id="WP_189644183.1">
    <property type="nucleotide sequence ID" value="NZ_BNAL01000069.1"/>
</dbReference>
<dbReference type="Pfam" id="PF13671">
    <property type="entry name" value="AAA_33"/>
    <property type="match status" value="1"/>
</dbReference>